<proteinExistence type="inferred from homology"/>
<dbReference type="SUPFAM" id="SSF64005">
    <property type="entry name" value="Undecaprenyl diphosphate synthase"/>
    <property type="match status" value="1"/>
</dbReference>
<gene>
    <name evidence="3" type="primary">uppS</name>
    <name evidence="3" type="ORF">CLPU_3c00630</name>
</gene>
<evidence type="ECO:0000256" key="1">
    <source>
        <dbReference type="ARBA" id="ARBA00022679"/>
    </source>
</evidence>
<reference evidence="4" key="1">
    <citation type="submission" date="2015-07" db="EMBL/GenBank/DDBJ databases">
        <title>Draft genome sequence of the purine-degrading Gottschalkia purinilyticum DSM 1384 (formerly Clostridium purinilyticum).</title>
        <authorList>
            <person name="Poehlein A."/>
            <person name="Schiel-Bengelsdorf B."/>
            <person name="Bengelsdorf F.R."/>
            <person name="Daniel R."/>
            <person name="Duerre P."/>
        </authorList>
    </citation>
    <scope>NUCLEOTIDE SEQUENCE [LARGE SCALE GENOMIC DNA]</scope>
    <source>
        <strain evidence="4">DSM 1384</strain>
    </source>
</reference>
<dbReference type="InterPro" id="IPR001441">
    <property type="entry name" value="UPP_synth-like"/>
</dbReference>
<name>A0A0L0WCZ4_GOTPU</name>
<keyword evidence="1 3" id="KW-0808">Transferase</keyword>
<dbReference type="InterPro" id="IPR036424">
    <property type="entry name" value="UPP_synth-like_sf"/>
</dbReference>
<evidence type="ECO:0000256" key="2">
    <source>
        <dbReference type="ARBA" id="ARBA00038453"/>
    </source>
</evidence>
<dbReference type="EC" id="2.5.1.31" evidence="3"/>
<sequence>MFKNKFNVNNISKYLYITFWGDMMRVPNHIGIIPDGNRRWAESKGMTKEKGYDSGLDPGLTLFKLCKEAGVKEITYYGFTTDNTKRPSIQRRAFTDACIDAVKMISKEDASLLVLGNTKSPMFPKELLPYTTRRTFGKGGIKVNFLVNYGWMWDLNQLKLSNSSSAKNVAGNIQSNNISRIDLIIRWGGRRRLSGFLPVQSVYSDFYVVDEYWPDFKSEHFFNALDWYNKQDITLGG</sequence>
<dbReference type="PANTHER" id="PTHR10291">
    <property type="entry name" value="DEHYDRODOLICHYL DIPHOSPHATE SYNTHASE FAMILY MEMBER"/>
    <property type="match status" value="1"/>
</dbReference>
<dbReference type="GO" id="GO:0008834">
    <property type="term" value="F:ditrans,polycis-undecaprenyl-diphosphate synthase [(2E,6E)-farnesyl-diphosphate specific] activity"/>
    <property type="evidence" value="ECO:0007669"/>
    <property type="project" value="UniProtKB-EC"/>
</dbReference>
<dbReference type="CDD" id="cd00475">
    <property type="entry name" value="Cis_IPPS"/>
    <property type="match status" value="1"/>
</dbReference>
<dbReference type="Gene3D" id="3.40.1180.10">
    <property type="entry name" value="Decaprenyl diphosphate synthase-like"/>
    <property type="match status" value="1"/>
</dbReference>
<accession>A0A0L0WCZ4</accession>
<dbReference type="Pfam" id="PF01255">
    <property type="entry name" value="Prenyltransf"/>
    <property type="match status" value="1"/>
</dbReference>
<dbReference type="EMBL" id="LGSS01000003">
    <property type="protein sequence ID" value="KNF09285.1"/>
    <property type="molecule type" value="Genomic_DNA"/>
</dbReference>
<keyword evidence="4" id="KW-1185">Reference proteome</keyword>
<dbReference type="STRING" id="1503.CLPU_3c00630"/>
<dbReference type="PATRIC" id="fig|1503.3.peg.1924"/>
<dbReference type="PANTHER" id="PTHR10291:SF43">
    <property type="entry name" value="DEHYDRODOLICHYL DIPHOSPHATE SYNTHASE COMPLEX SUBUNIT DHDDS"/>
    <property type="match status" value="1"/>
</dbReference>
<protein>
    <submittedName>
        <fullName evidence="3">Ditrans,polycis-undecaprenyl-diphosphate synthase UppS</fullName>
        <ecNumber evidence="3">2.5.1.31</ecNumber>
    </submittedName>
</protein>
<evidence type="ECO:0000313" key="4">
    <source>
        <dbReference type="Proteomes" id="UP000037267"/>
    </source>
</evidence>
<evidence type="ECO:0000313" key="3">
    <source>
        <dbReference type="EMBL" id="KNF09285.1"/>
    </source>
</evidence>
<comment type="caution">
    <text evidence="3">The sequence shown here is derived from an EMBL/GenBank/DDBJ whole genome shotgun (WGS) entry which is preliminary data.</text>
</comment>
<dbReference type="AlphaFoldDB" id="A0A0L0WCZ4"/>
<organism evidence="3 4">
    <name type="scientific">Gottschalkia purinilytica</name>
    <name type="common">Clostridium purinilyticum</name>
    <dbReference type="NCBI Taxonomy" id="1503"/>
    <lineage>
        <taxon>Bacteria</taxon>
        <taxon>Bacillati</taxon>
        <taxon>Bacillota</taxon>
        <taxon>Tissierellia</taxon>
        <taxon>Tissierellales</taxon>
        <taxon>Gottschalkiaceae</taxon>
        <taxon>Gottschalkia</taxon>
    </lineage>
</organism>
<comment type="similarity">
    <text evidence="2">Belongs to the UPP synthase family. Z-FPP synthase subfamily.</text>
</comment>
<dbReference type="GO" id="GO:0016094">
    <property type="term" value="P:polyprenol biosynthetic process"/>
    <property type="evidence" value="ECO:0007669"/>
    <property type="project" value="TreeGrafter"/>
</dbReference>
<dbReference type="Proteomes" id="UP000037267">
    <property type="component" value="Unassembled WGS sequence"/>
</dbReference>